<gene>
    <name evidence="1" type="ORF">GCM10023191_065000</name>
</gene>
<accession>A0ABP8QPK1</accession>
<protein>
    <submittedName>
        <fullName evidence="1">Uncharacterized protein</fullName>
    </submittedName>
</protein>
<evidence type="ECO:0000313" key="1">
    <source>
        <dbReference type="EMBL" id="GAA4507067.1"/>
    </source>
</evidence>
<comment type="caution">
    <text evidence="1">The sequence shown here is derived from an EMBL/GenBank/DDBJ whole genome shotgun (WGS) entry which is preliminary data.</text>
</comment>
<sequence length="43" mass="4546">MTVDLMIGPKPTEALPAPMFVDDLDALVESAMCSCSAGDDQPY</sequence>
<proteinExistence type="predicted"/>
<organism evidence="1 2">
    <name type="scientific">Actinoallomurus oryzae</name>
    <dbReference type="NCBI Taxonomy" id="502180"/>
    <lineage>
        <taxon>Bacteria</taxon>
        <taxon>Bacillati</taxon>
        <taxon>Actinomycetota</taxon>
        <taxon>Actinomycetes</taxon>
        <taxon>Streptosporangiales</taxon>
        <taxon>Thermomonosporaceae</taxon>
        <taxon>Actinoallomurus</taxon>
    </lineage>
</organism>
<dbReference type="EMBL" id="BAABHF010000040">
    <property type="protein sequence ID" value="GAA4507067.1"/>
    <property type="molecule type" value="Genomic_DNA"/>
</dbReference>
<dbReference type="RefSeq" id="WP_345470339.1">
    <property type="nucleotide sequence ID" value="NZ_BAABHF010000040.1"/>
</dbReference>
<dbReference type="Proteomes" id="UP001500503">
    <property type="component" value="Unassembled WGS sequence"/>
</dbReference>
<name>A0ABP8QPK1_9ACTN</name>
<keyword evidence="2" id="KW-1185">Reference proteome</keyword>
<reference evidence="2" key="1">
    <citation type="journal article" date="2019" name="Int. J. Syst. Evol. Microbiol.">
        <title>The Global Catalogue of Microorganisms (GCM) 10K type strain sequencing project: providing services to taxonomists for standard genome sequencing and annotation.</title>
        <authorList>
            <consortium name="The Broad Institute Genomics Platform"/>
            <consortium name="The Broad Institute Genome Sequencing Center for Infectious Disease"/>
            <person name="Wu L."/>
            <person name="Ma J."/>
        </authorList>
    </citation>
    <scope>NUCLEOTIDE SEQUENCE [LARGE SCALE GENOMIC DNA]</scope>
    <source>
        <strain evidence="2">JCM 17933</strain>
    </source>
</reference>
<evidence type="ECO:0000313" key="2">
    <source>
        <dbReference type="Proteomes" id="UP001500503"/>
    </source>
</evidence>